<organism evidence="1 2">
    <name type="scientific">Polarella glacialis</name>
    <name type="common">Dinoflagellate</name>
    <dbReference type="NCBI Taxonomy" id="89957"/>
    <lineage>
        <taxon>Eukaryota</taxon>
        <taxon>Sar</taxon>
        <taxon>Alveolata</taxon>
        <taxon>Dinophyceae</taxon>
        <taxon>Suessiales</taxon>
        <taxon>Suessiaceae</taxon>
        <taxon>Polarella</taxon>
    </lineage>
</organism>
<name>A0A813GZB6_POLGL</name>
<dbReference type="OrthoDB" id="447489at2759"/>
<proteinExistence type="predicted"/>
<comment type="caution">
    <text evidence="1">The sequence shown here is derived from an EMBL/GenBank/DDBJ whole genome shotgun (WGS) entry which is preliminary data.</text>
</comment>
<dbReference type="Gene3D" id="3.30.40.220">
    <property type="match status" value="1"/>
</dbReference>
<dbReference type="Proteomes" id="UP000654075">
    <property type="component" value="Unassembled WGS sequence"/>
</dbReference>
<dbReference type="EMBL" id="CAJNNV010029930">
    <property type="protein sequence ID" value="CAE8630690.1"/>
    <property type="molecule type" value="Genomic_DNA"/>
</dbReference>
<protein>
    <submittedName>
        <fullName evidence="1">Uncharacterized protein</fullName>
    </submittedName>
</protein>
<reference evidence="1" key="1">
    <citation type="submission" date="2021-02" db="EMBL/GenBank/DDBJ databases">
        <authorList>
            <person name="Dougan E. K."/>
            <person name="Rhodes N."/>
            <person name="Thang M."/>
            <person name="Chan C."/>
        </authorList>
    </citation>
    <scope>NUCLEOTIDE SEQUENCE</scope>
</reference>
<evidence type="ECO:0000313" key="1">
    <source>
        <dbReference type="EMBL" id="CAE8630690.1"/>
    </source>
</evidence>
<sequence>MEILTPNSDWRMSLERKDNTCGYSRGNCVLIASEFNTSDFSRQAGVVASEVCGTAQWSSKKVERVLLLRQCNIDLVQLNFDIAQARTRKQYSPMSPAGYRRTQNASGEWPCIRCAAFKSVDDFYDYRKHKGGVSSYCKDCTRQCHREYGQTLRGNVLVLLGSAKKNSKLRGQIFALKLDDVLAMLRIQAGRCFYSGVPVQYKQRHTHWRMSLERVDNSIGYLKDNTVLIAIEFNTADHSRNTATTQVFGTAQWSRSKAAQVWGKYCQEDT</sequence>
<accession>A0A813GZB6</accession>
<dbReference type="AlphaFoldDB" id="A0A813GZB6"/>
<evidence type="ECO:0000313" key="2">
    <source>
        <dbReference type="Proteomes" id="UP000654075"/>
    </source>
</evidence>
<gene>
    <name evidence="1" type="ORF">PGLA1383_LOCUS46932</name>
</gene>
<keyword evidence="2" id="KW-1185">Reference proteome</keyword>